<evidence type="ECO:0008006" key="4">
    <source>
        <dbReference type="Google" id="ProtNLM"/>
    </source>
</evidence>
<feature type="transmembrane region" description="Helical" evidence="1">
    <location>
        <begin position="117"/>
        <end position="135"/>
    </location>
</feature>
<reference evidence="2" key="1">
    <citation type="submission" date="2022-10" db="EMBL/GenBank/DDBJ databases">
        <authorList>
            <person name="Byrne P K."/>
        </authorList>
    </citation>
    <scope>NUCLEOTIDE SEQUENCE</scope>
    <source>
        <strain evidence="2">CBS7001</strain>
    </source>
</reference>
<evidence type="ECO:0000256" key="1">
    <source>
        <dbReference type="SAM" id="Phobius"/>
    </source>
</evidence>
<name>A0AA35J080_SACUV</name>
<dbReference type="PANTHER" id="PTHR28029:SF1">
    <property type="entry name" value="PROTEIN ILM1"/>
    <property type="match status" value="1"/>
</dbReference>
<gene>
    <name evidence="2" type="primary">SUVC10G0480</name>
    <name evidence="2" type="ORF">SUVC_10G0480</name>
</gene>
<dbReference type="PANTHER" id="PTHR28029">
    <property type="entry name" value="PROTEIN ILM1"/>
    <property type="match status" value="1"/>
</dbReference>
<dbReference type="Pfam" id="PF10311">
    <property type="entry name" value="Ilm1"/>
    <property type="match status" value="1"/>
</dbReference>
<keyword evidence="1" id="KW-0472">Membrane</keyword>
<evidence type="ECO:0000313" key="2">
    <source>
        <dbReference type="EMBL" id="CAI4044142.1"/>
    </source>
</evidence>
<dbReference type="Proteomes" id="UP001162090">
    <property type="component" value="Chromosome 10"/>
</dbReference>
<protein>
    <recommendedName>
        <fullName evidence="4">Ilm1p</fullName>
    </recommendedName>
</protein>
<feature type="transmembrane region" description="Helical" evidence="1">
    <location>
        <begin position="55"/>
        <end position="75"/>
    </location>
</feature>
<keyword evidence="1" id="KW-1133">Transmembrane helix</keyword>
<feature type="transmembrane region" description="Helical" evidence="1">
    <location>
        <begin position="87"/>
        <end position="105"/>
    </location>
</feature>
<evidence type="ECO:0000313" key="3">
    <source>
        <dbReference type="Proteomes" id="UP001162090"/>
    </source>
</evidence>
<dbReference type="EMBL" id="OX365921">
    <property type="protein sequence ID" value="CAI4044142.1"/>
    <property type="molecule type" value="Genomic_DNA"/>
</dbReference>
<sequence>MAKAFNATNVTFFRVAFLFTIAFFCLKNVSSILQNSYFLVLTQAMNLPQLTLSRYNGQLGLFALLFVLNGIHDLIPLLENNEKYFQSIVPLRLLFFFIVTGISYLWESNLYIHNNAVFIYCFVEVWINFLLYNAVREEKNEQFKRVNQFMLDEQDVEEPQPFVVKTETTEIIEITNDEEEEEEEDDDEDEE</sequence>
<proteinExistence type="predicted"/>
<dbReference type="AlphaFoldDB" id="A0AA35J080"/>
<organism evidence="2 3">
    <name type="scientific">Saccharomyces uvarum</name>
    <name type="common">Yeast</name>
    <name type="synonym">Saccharomyces bayanus var. uvarum</name>
    <dbReference type="NCBI Taxonomy" id="230603"/>
    <lineage>
        <taxon>Eukaryota</taxon>
        <taxon>Fungi</taxon>
        <taxon>Dikarya</taxon>
        <taxon>Ascomycota</taxon>
        <taxon>Saccharomycotina</taxon>
        <taxon>Saccharomycetes</taxon>
        <taxon>Saccharomycetales</taxon>
        <taxon>Saccharomycetaceae</taxon>
        <taxon>Saccharomyces</taxon>
    </lineage>
</organism>
<accession>A0AA35J080</accession>
<keyword evidence="1" id="KW-0812">Transmembrane</keyword>
<dbReference type="InterPro" id="IPR018815">
    <property type="entry name" value="Incr_loss_mito_DNA_1"/>
</dbReference>